<organism evidence="2 3">
    <name type="scientific">Pleomorphomonas diazotrophica</name>
    <dbReference type="NCBI Taxonomy" id="1166257"/>
    <lineage>
        <taxon>Bacteria</taxon>
        <taxon>Pseudomonadati</taxon>
        <taxon>Pseudomonadota</taxon>
        <taxon>Alphaproteobacteria</taxon>
        <taxon>Hyphomicrobiales</taxon>
        <taxon>Pleomorphomonadaceae</taxon>
        <taxon>Pleomorphomonas</taxon>
    </lineage>
</organism>
<reference evidence="2 3" key="1">
    <citation type="submission" date="2017-12" db="EMBL/GenBank/DDBJ databases">
        <title>Anaerobic carbon monoxide metabolism by Pleomorphomonas carboxyditropha sp. nov., a new mesophilic hydrogenogenic carboxidotroph.</title>
        <authorList>
            <person name="Esquivel-Elizondo S."/>
            <person name="Krajmalnik-Brown R."/>
        </authorList>
    </citation>
    <scope>NUCLEOTIDE SEQUENCE [LARGE SCALE GENOMIC DNA]</scope>
    <source>
        <strain evidence="2 3">R5-392</strain>
    </source>
</reference>
<proteinExistence type="predicted"/>
<feature type="transmembrane region" description="Helical" evidence="1">
    <location>
        <begin position="124"/>
        <end position="143"/>
    </location>
</feature>
<dbReference type="Pfam" id="PF05145">
    <property type="entry name" value="AbrB"/>
    <property type="match status" value="1"/>
</dbReference>
<dbReference type="AlphaFoldDB" id="A0A1I4QWP8"/>
<dbReference type="Proteomes" id="UP000233491">
    <property type="component" value="Unassembled WGS sequence"/>
</dbReference>
<evidence type="ECO:0000313" key="3">
    <source>
        <dbReference type="Proteomes" id="UP000233491"/>
    </source>
</evidence>
<keyword evidence="3" id="KW-1185">Reference proteome</keyword>
<keyword evidence="1" id="KW-0472">Membrane</keyword>
<dbReference type="RefSeq" id="WP_101287461.1">
    <property type="nucleotide sequence ID" value="NZ_FOUQ01000001.1"/>
</dbReference>
<dbReference type="PIRSF" id="PIRSF038991">
    <property type="entry name" value="Protein_AbrB"/>
    <property type="match status" value="1"/>
</dbReference>
<gene>
    <name evidence="2" type="ORF">CXZ10_03025</name>
</gene>
<dbReference type="InterPro" id="IPR007820">
    <property type="entry name" value="AbrB_fam"/>
</dbReference>
<dbReference type="NCBIfam" id="TIGR03082">
    <property type="entry name" value="Gneg_AbrB_dup"/>
    <property type="match status" value="2"/>
</dbReference>
<dbReference type="GO" id="GO:0010468">
    <property type="term" value="P:regulation of gene expression"/>
    <property type="evidence" value="ECO:0007669"/>
    <property type="project" value="InterPro"/>
</dbReference>
<dbReference type="OrthoDB" id="9809910at2"/>
<feature type="transmembrane region" description="Helical" evidence="1">
    <location>
        <begin position="14"/>
        <end position="31"/>
    </location>
</feature>
<comment type="caution">
    <text evidence="2">The sequence shown here is derived from an EMBL/GenBank/DDBJ whole genome shotgun (WGS) entry which is preliminary data.</text>
</comment>
<evidence type="ECO:0000256" key="1">
    <source>
        <dbReference type="SAM" id="Phobius"/>
    </source>
</evidence>
<keyword evidence="1" id="KW-1133">Transmembrane helix</keyword>
<dbReference type="PANTHER" id="PTHR38457:SF1">
    <property type="entry name" value="REGULATOR ABRB-RELATED"/>
    <property type="match status" value="1"/>
</dbReference>
<protein>
    <submittedName>
        <fullName evidence="2">Ammonia monooxygenase</fullName>
    </submittedName>
</protein>
<feature type="transmembrane region" description="Helical" evidence="1">
    <location>
        <begin position="88"/>
        <end position="112"/>
    </location>
</feature>
<dbReference type="InterPro" id="IPR017516">
    <property type="entry name" value="AbrB_dup"/>
</dbReference>
<sequence length="356" mass="36689">MSLPSPASGSHAQAVRWIVLLSISSAISIVFELLHLPAALLLGPMVAAILLGVNGRAVMMPRPAFMAAQGVVGTMMARAMPPTVLGEILAAWPVILLGVASVVLTANVIGYALARFRVLPGTTAVWGASPGAATAMVIMAEAYGGDTRLVAVMQYLRVLIVASMASLAARFYLGATLTGGTAAAWFPPVHWVNFAGTLAVIAAGLLLSRLFRLTTGAMILPMLFAIGLQGAGVLTVELPPVLLAASYAVCGWAIGSRFNREIIAYAARALPTILLAIAVLVAICAIYAGVLASVTGVDFLTAYLATSPGGADSVAIIAASSNVDMSFVMAMQTMRFFMVLLTGPATARFIADRVSG</sequence>
<accession>A0A1I4QWP8</accession>
<feature type="transmembrane region" description="Helical" evidence="1">
    <location>
        <begin position="240"/>
        <end position="258"/>
    </location>
</feature>
<dbReference type="GO" id="GO:0016020">
    <property type="term" value="C:membrane"/>
    <property type="evidence" value="ECO:0007669"/>
    <property type="project" value="InterPro"/>
</dbReference>
<keyword evidence="2" id="KW-0560">Oxidoreductase</keyword>
<dbReference type="PANTHER" id="PTHR38457">
    <property type="entry name" value="REGULATOR ABRB-RELATED"/>
    <property type="match status" value="1"/>
</dbReference>
<feature type="transmembrane region" description="Helical" evidence="1">
    <location>
        <begin position="38"/>
        <end position="58"/>
    </location>
</feature>
<dbReference type="EMBL" id="PJNW01000002">
    <property type="protein sequence ID" value="PKR90368.1"/>
    <property type="molecule type" value="Genomic_DNA"/>
</dbReference>
<keyword evidence="2" id="KW-0503">Monooxygenase</keyword>
<name>A0A1I4QWP8_9HYPH</name>
<feature type="transmembrane region" description="Helical" evidence="1">
    <location>
        <begin position="270"/>
        <end position="294"/>
    </location>
</feature>
<keyword evidence="1" id="KW-0812">Transmembrane</keyword>
<feature type="transmembrane region" description="Helical" evidence="1">
    <location>
        <begin position="155"/>
        <end position="173"/>
    </location>
</feature>
<evidence type="ECO:0000313" key="2">
    <source>
        <dbReference type="EMBL" id="PKR90368.1"/>
    </source>
</evidence>
<dbReference type="GO" id="GO:0004497">
    <property type="term" value="F:monooxygenase activity"/>
    <property type="evidence" value="ECO:0007669"/>
    <property type="project" value="UniProtKB-KW"/>
</dbReference>
<feature type="transmembrane region" description="Helical" evidence="1">
    <location>
        <begin position="185"/>
        <end position="206"/>
    </location>
</feature>